<dbReference type="PROSITE" id="PS50977">
    <property type="entry name" value="HTH_TETR_2"/>
    <property type="match status" value="1"/>
</dbReference>
<evidence type="ECO:0000256" key="4">
    <source>
        <dbReference type="PROSITE-ProRule" id="PRU00335"/>
    </source>
</evidence>
<dbReference type="RefSeq" id="WP_166985618.1">
    <property type="nucleotide sequence ID" value="NZ_CP061169.1"/>
</dbReference>
<dbReference type="Pfam" id="PF00440">
    <property type="entry name" value="TetR_N"/>
    <property type="match status" value="1"/>
</dbReference>
<sequence length="186" mass="20558">MKYTDHSGRPAPADRQRVIVDRARSIAEEEGWNAVTVRRLADAIGYSQPVLYQHFPEGRSAIVAAVSRTGFADLREALSAVPRQSGAAALAAAAHSYVGYAGEHPALYEAMFEMRSHTRFASDETPHELQIAFSALADLLLDRSETRVRTELFWSALHGIATLERDGRLPLAQREARIAELARLFS</sequence>
<feature type="DNA-binding region" description="H-T-H motif" evidence="4">
    <location>
        <begin position="36"/>
        <end position="55"/>
    </location>
</feature>
<reference evidence="6 7" key="1">
    <citation type="submission" date="2020-12" db="EMBL/GenBank/DDBJ databases">
        <title>Microbacterium sp. HY060.</title>
        <authorList>
            <person name="Zhou J."/>
        </authorList>
    </citation>
    <scope>NUCLEOTIDE SEQUENCE [LARGE SCALE GENOMIC DNA]</scope>
    <source>
        <strain evidence="6 7">HY60</strain>
    </source>
</reference>
<feature type="domain" description="HTH tetR-type" evidence="5">
    <location>
        <begin position="13"/>
        <end position="73"/>
    </location>
</feature>
<keyword evidence="7" id="KW-1185">Reference proteome</keyword>
<dbReference type="Gene3D" id="1.10.357.10">
    <property type="entry name" value="Tetracycline Repressor, domain 2"/>
    <property type="match status" value="1"/>
</dbReference>
<dbReference type="SUPFAM" id="SSF48498">
    <property type="entry name" value="Tetracyclin repressor-like, C-terminal domain"/>
    <property type="match status" value="1"/>
</dbReference>
<organism evidence="6 7">
    <name type="scientific">Paramicrobacterium chengjingii</name>
    <dbReference type="NCBI Taxonomy" id="2769067"/>
    <lineage>
        <taxon>Bacteria</taxon>
        <taxon>Bacillati</taxon>
        <taxon>Actinomycetota</taxon>
        <taxon>Actinomycetes</taxon>
        <taxon>Micrococcales</taxon>
        <taxon>Microbacteriaceae</taxon>
        <taxon>Paramicrobacterium</taxon>
    </lineage>
</organism>
<protein>
    <submittedName>
        <fullName evidence="6">TetR/AcrR family transcriptional regulator</fullName>
    </submittedName>
</protein>
<dbReference type="InterPro" id="IPR009057">
    <property type="entry name" value="Homeodomain-like_sf"/>
</dbReference>
<dbReference type="EMBL" id="CP061169">
    <property type="protein sequence ID" value="QPZ38758.1"/>
    <property type="molecule type" value="Genomic_DNA"/>
</dbReference>
<keyword evidence="2 4" id="KW-0238">DNA-binding</keyword>
<keyword evidence="3" id="KW-0804">Transcription</keyword>
<evidence type="ECO:0000313" key="6">
    <source>
        <dbReference type="EMBL" id="QPZ38758.1"/>
    </source>
</evidence>
<dbReference type="InterPro" id="IPR025996">
    <property type="entry name" value="MT1864/Rv1816-like_C"/>
</dbReference>
<evidence type="ECO:0000256" key="2">
    <source>
        <dbReference type="ARBA" id="ARBA00023125"/>
    </source>
</evidence>
<dbReference type="PANTHER" id="PTHR30055">
    <property type="entry name" value="HTH-TYPE TRANSCRIPTIONAL REGULATOR RUTR"/>
    <property type="match status" value="1"/>
</dbReference>
<evidence type="ECO:0000313" key="7">
    <source>
        <dbReference type="Proteomes" id="UP000662814"/>
    </source>
</evidence>
<accession>A0ABX6YIZ4</accession>
<dbReference type="Proteomes" id="UP000662814">
    <property type="component" value="Chromosome"/>
</dbReference>
<dbReference type="SUPFAM" id="SSF46689">
    <property type="entry name" value="Homeodomain-like"/>
    <property type="match status" value="1"/>
</dbReference>
<evidence type="ECO:0000256" key="1">
    <source>
        <dbReference type="ARBA" id="ARBA00023015"/>
    </source>
</evidence>
<dbReference type="Pfam" id="PF13305">
    <property type="entry name" value="TetR_C_33"/>
    <property type="match status" value="1"/>
</dbReference>
<name>A0ABX6YIZ4_9MICO</name>
<dbReference type="PANTHER" id="PTHR30055:SF234">
    <property type="entry name" value="HTH-TYPE TRANSCRIPTIONAL REGULATOR BETI"/>
    <property type="match status" value="1"/>
</dbReference>
<dbReference type="InterPro" id="IPR001647">
    <property type="entry name" value="HTH_TetR"/>
</dbReference>
<evidence type="ECO:0000256" key="3">
    <source>
        <dbReference type="ARBA" id="ARBA00023163"/>
    </source>
</evidence>
<dbReference type="InterPro" id="IPR036271">
    <property type="entry name" value="Tet_transcr_reg_TetR-rel_C_sf"/>
</dbReference>
<dbReference type="InterPro" id="IPR050109">
    <property type="entry name" value="HTH-type_TetR-like_transc_reg"/>
</dbReference>
<gene>
    <name evidence="6" type="ORF">HCR76_01215</name>
</gene>
<proteinExistence type="predicted"/>
<keyword evidence="1" id="KW-0805">Transcription regulation</keyword>
<evidence type="ECO:0000259" key="5">
    <source>
        <dbReference type="PROSITE" id="PS50977"/>
    </source>
</evidence>